<dbReference type="GO" id="GO:0016787">
    <property type="term" value="F:hydrolase activity"/>
    <property type="evidence" value="ECO:0007669"/>
    <property type="project" value="UniProtKB-KW"/>
</dbReference>
<dbReference type="InterPro" id="IPR006439">
    <property type="entry name" value="HAD-SF_hydro_IA"/>
</dbReference>
<dbReference type="NCBIfam" id="TIGR01509">
    <property type="entry name" value="HAD-SF-IA-v3"/>
    <property type="match status" value="1"/>
</dbReference>
<keyword evidence="1" id="KW-0378">Hydrolase</keyword>
<dbReference type="InterPro" id="IPR044999">
    <property type="entry name" value="CbbY-like"/>
</dbReference>
<dbReference type="EMBL" id="CP015249">
    <property type="protein sequence ID" value="ANB18599.1"/>
    <property type="molecule type" value="Genomic_DNA"/>
</dbReference>
<dbReference type="InterPro" id="IPR036412">
    <property type="entry name" value="HAD-like_sf"/>
</dbReference>
<proteinExistence type="predicted"/>
<name>A0A160DVM1_9GAMM</name>
<gene>
    <name evidence="1" type="ORF">I596_2598</name>
</gene>
<sequence>MPSTLRALIFDVDGTLADTERDGHRIAFNRAFADAGLPWHWDVAGYGELLAVTGGRERLLHFMDAHVPQMAQAEREMLARRLHQRKTDHYLHLVEHGAIAWRPGVLRLIAQAREAGVALAIATTTTRANVLALLKHAGDACPAEAFAVLGAAEDSERKKPDPGIYFHVLDRLGLAPGQCIAVEDSQAGLQASRATGIATVVTVNDYTRLQDFAGALSVVSDLGEPTVPARHLQGLALRGACVDLAQLRVWLHDRDEAA</sequence>
<dbReference type="AlphaFoldDB" id="A0A160DVM1"/>
<dbReference type="Gene3D" id="3.40.50.1000">
    <property type="entry name" value="HAD superfamily/HAD-like"/>
    <property type="match status" value="1"/>
</dbReference>
<dbReference type="KEGG" id="dko:I596_2598"/>
<dbReference type="PATRIC" id="fig|1300342.3.peg.2531"/>
<accession>A0A160DVM1</accession>
<dbReference type="SUPFAM" id="SSF56784">
    <property type="entry name" value="HAD-like"/>
    <property type="match status" value="1"/>
</dbReference>
<dbReference type="PANTHER" id="PTHR42896">
    <property type="entry name" value="XYLULOSE-1,5-BISPHOSPHATE (XUBP) PHOSPHATASE"/>
    <property type="match status" value="1"/>
</dbReference>
<dbReference type="Proteomes" id="UP000076830">
    <property type="component" value="Chromosome"/>
</dbReference>
<dbReference type="SFLD" id="SFLDS00003">
    <property type="entry name" value="Haloacid_Dehalogenase"/>
    <property type="match status" value="1"/>
</dbReference>
<evidence type="ECO:0000313" key="2">
    <source>
        <dbReference type="Proteomes" id="UP000076830"/>
    </source>
</evidence>
<dbReference type="Gene3D" id="1.10.150.240">
    <property type="entry name" value="Putative phosphatase, domain 2"/>
    <property type="match status" value="1"/>
</dbReference>
<dbReference type="InterPro" id="IPR023214">
    <property type="entry name" value="HAD_sf"/>
</dbReference>
<dbReference type="STRING" id="1300342.I596_2598"/>
<dbReference type="PANTHER" id="PTHR42896:SF2">
    <property type="entry name" value="CBBY-LIKE PROTEIN"/>
    <property type="match status" value="1"/>
</dbReference>
<organism evidence="1 2">
    <name type="scientific">Dokdonella koreensis DS-123</name>
    <dbReference type="NCBI Taxonomy" id="1300342"/>
    <lineage>
        <taxon>Bacteria</taxon>
        <taxon>Pseudomonadati</taxon>
        <taxon>Pseudomonadota</taxon>
        <taxon>Gammaproteobacteria</taxon>
        <taxon>Lysobacterales</taxon>
        <taxon>Rhodanobacteraceae</taxon>
        <taxon>Dokdonella</taxon>
    </lineage>
</organism>
<dbReference type="OrthoDB" id="9782449at2"/>
<dbReference type="Pfam" id="PF00702">
    <property type="entry name" value="Hydrolase"/>
    <property type="match status" value="1"/>
</dbReference>
<protein>
    <submittedName>
        <fullName evidence="1">HAD-superfamily hydrolase subfamily IA, variant 3</fullName>
    </submittedName>
</protein>
<keyword evidence="2" id="KW-1185">Reference proteome</keyword>
<evidence type="ECO:0000313" key="1">
    <source>
        <dbReference type="EMBL" id="ANB18599.1"/>
    </source>
</evidence>
<dbReference type="PRINTS" id="PR00413">
    <property type="entry name" value="HADHALOGNASE"/>
</dbReference>
<reference evidence="1 2" key="1">
    <citation type="submission" date="2016-04" db="EMBL/GenBank/DDBJ databases">
        <title>Complete genome sequence of Dokdonella koreensis DS-123T.</title>
        <authorList>
            <person name="Kim J.F."/>
            <person name="Lee H."/>
            <person name="Kwak M.-J."/>
        </authorList>
    </citation>
    <scope>NUCLEOTIDE SEQUENCE [LARGE SCALE GENOMIC DNA]</scope>
    <source>
        <strain evidence="1 2">DS-123</strain>
    </source>
</reference>
<dbReference type="SFLD" id="SFLDG01129">
    <property type="entry name" value="C1.5:_HAD__Beta-PGM__Phosphata"/>
    <property type="match status" value="1"/>
</dbReference>
<dbReference type="InterPro" id="IPR023198">
    <property type="entry name" value="PGP-like_dom2"/>
</dbReference>